<feature type="signal peptide" evidence="1">
    <location>
        <begin position="1"/>
        <end position="26"/>
    </location>
</feature>
<protein>
    <submittedName>
        <fullName evidence="2">Uncharacterized protein</fullName>
    </submittedName>
</protein>
<accession>A0AAN9BHI6</accession>
<evidence type="ECO:0000313" key="3">
    <source>
        <dbReference type="Proteomes" id="UP001374579"/>
    </source>
</evidence>
<evidence type="ECO:0000313" key="2">
    <source>
        <dbReference type="EMBL" id="KAK7104979.1"/>
    </source>
</evidence>
<dbReference type="AlphaFoldDB" id="A0AAN9BHI6"/>
<evidence type="ECO:0000256" key="1">
    <source>
        <dbReference type="SAM" id="SignalP"/>
    </source>
</evidence>
<gene>
    <name evidence="2" type="ORF">V1264_019611</name>
</gene>
<organism evidence="2 3">
    <name type="scientific">Littorina saxatilis</name>
    <dbReference type="NCBI Taxonomy" id="31220"/>
    <lineage>
        <taxon>Eukaryota</taxon>
        <taxon>Metazoa</taxon>
        <taxon>Spiralia</taxon>
        <taxon>Lophotrochozoa</taxon>
        <taxon>Mollusca</taxon>
        <taxon>Gastropoda</taxon>
        <taxon>Caenogastropoda</taxon>
        <taxon>Littorinimorpha</taxon>
        <taxon>Littorinoidea</taxon>
        <taxon>Littorinidae</taxon>
        <taxon>Littorina</taxon>
    </lineage>
</organism>
<keyword evidence="3" id="KW-1185">Reference proteome</keyword>
<reference evidence="2 3" key="1">
    <citation type="submission" date="2024-02" db="EMBL/GenBank/DDBJ databases">
        <title>Chromosome-scale genome assembly of the rough periwinkle Littorina saxatilis.</title>
        <authorList>
            <person name="De Jode A."/>
            <person name="Faria R."/>
            <person name="Formenti G."/>
            <person name="Sims Y."/>
            <person name="Smith T.P."/>
            <person name="Tracey A."/>
            <person name="Wood J.M.D."/>
            <person name="Zagrodzka Z.B."/>
            <person name="Johannesson K."/>
            <person name="Butlin R.K."/>
            <person name="Leder E.H."/>
        </authorList>
    </citation>
    <scope>NUCLEOTIDE SEQUENCE [LARGE SCALE GENOMIC DNA]</scope>
    <source>
        <strain evidence="2">Snail1</strain>
        <tissue evidence="2">Muscle</tissue>
    </source>
</reference>
<name>A0AAN9BHI6_9CAEN</name>
<proteinExistence type="predicted"/>
<dbReference type="Proteomes" id="UP001374579">
    <property type="component" value="Unassembled WGS sequence"/>
</dbReference>
<sequence length="172" mass="19870">MTTKAREMVVMAVTMVMMMFLMTTNASEGPSVHHHLKKRALCNGPRNNDPVKVCVKTNGYGVITAYGTVSQVYVRIQGTKCITTWLSLDNKHSYHFEQSTYVCINYYIPAIGTPVVFQVKVDPNTDHWYPKYFTVQFNQHCWTFYFDRWIYSSLPRTMTNPRHSMTGKCSTT</sequence>
<comment type="caution">
    <text evidence="2">The sequence shown here is derived from an EMBL/GenBank/DDBJ whole genome shotgun (WGS) entry which is preliminary data.</text>
</comment>
<dbReference type="EMBL" id="JBAMIC010000008">
    <property type="protein sequence ID" value="KAK7104979.1"/>
    <property type="molecule type" value="Genomic_DNA"/>
</dbReference>
<feature type="chain" id="PRO_5043038031" evidence="1">
    <location>
        <begin position="27"/>
        <end position="172"/>
    </location>
</feature>
<dbReference type="SUPFAM" id="SSF49723">
    <property type="entry name" value="Lipase/lipooxygenase domain (PLAT/LH2 domain)"/>
    <property type="match status" value="1"/>
</dbReference>
<dbReference type="InterPro" id="IPR036392">
    <property type="entry name" value="PLAT/LH2_dom_sf"/>
</dbReference>
<keyword evidence="1" id="KW-0732">Signal</keyword>
<dbReference type="Gene3D" id="2.60.60.20">
    <property type="entry name" value="PLAT/LH2 domain"/>
    <property type="match status" value="1"/>
</dbReference>